<protein>
    <submittedName>
        <fullName evidence="2">Uncharacterized protein</fullName>
    </submittedName>
</protein>
<evidence type="ECO:0000313" key="2">
    <source>
        <dbReference type="EMBL" id="KYH29805.1"/>
    </source>
</evidence>
<name>A0A151AQB4_9CLOT</name>
<proteinExistence type="predicted"/>
<reference evidence="2 3" key="1">
    <citation type="submission" date="2016-02" db="EMBL/GenBank/DDBJ databases">
        <title>Genome sequence of Clostridium colicanis DSM 13634.</title>
        <authorList>
            <person name="Poehlein A."/>
            <person name="Daniel R."/>
        </authorList>
    </citation>
    <scope>NUCLEOTIDE SEQUENCE [LARGE SCALE GENOMIC DNA]</scope>
    <source>
        <strain evidence="2 3">DSM 13634</strain>
    </source>
</reference>
<gene>
    <name evidence="2" type="ORF">CLCOL_04430</name>
</gene>
<dbReference type="EMBL" id="LTBB01000002">
    <property type="protein sequence ID" value="KYH29805.1"/>
    <property type="molecule type" value="Genomic_DNA"/>
</dbReference>
<dbReference type="RefSeq" id="WP_061857375.1">
    <property type="nucleotide sequence ID" value="NZ_LTBB01000002.1"/>
</dbReference>
<keyword evidence="1" id="KW-1133">Transmembrane helix</keyword>
<organism evidence="2 3">
    <name type="scientific">Clostridium colicanis DSM 13634</name>
    <dbReference type="NCBI Taxonomy" id="1121305"/>
    <lineage>
        <taxon>Bacteria</taxon>
        <taxon>Bacillati</taxon>
        <taxon>Bacillota</taxon>
        <taxon>Clostridia</taxon>
        <taxon>Eubacteriales</taxon>
        <taxon>Clostridiaceae</taxon>
        <taxon>Clostridium</taxon>
    </lineage>
</organism>
<evidence type="ECO:0000256" key="1">
    <source>
        <dbReference type="SAM" id="Phobius"/>
    </source>
</evidence>
<sequence length="143" mass="16841">MNKYYKNKYYKESSILLITLIGVIITIILNFIIVKKISFQKEKLENFSYTDTTKKEVGNIKYSDIIKGIEEKEYIKIERIVNNMDSNIVNMNLQFKGTLNLLKIFIDDIKNKDNFYSISSIKLKHENNKTYIGELSINFIDGY</sequence>
<dbReference type="AlphaFoldDB" id="A0A151AQB4"/>
<keyword evidence="1" id="KW-0472">Membrane</keyword>
<keyword evidence="3" id="KW-1185">Reference proteome</keyword>
<dbReference type="STRING" id="1121305.CLCOL_04430"/>
<dbReference type="Proteomes" id="UP000075374">
    <property type="component" value="Unassembled WGS sequence"/>
</dbReference>
<accession>A0A151AQB4</accession>
<dbReference type="PATRIC" id="fig|1121305.3.peg.445"/>
<keyword evidence="1" id="KW-0812">Transmembrane</keyword>
<evidence type="ECO:0000313" key="3">
    <source>
        <dbReference type="Proteomes" id="UP000075374"/>
    </source>
</evidence>
<feature type="transmembrane region" description="Helical" evidence="1">
    <location>
        <begin position="15"/>
        <end position="34"/>
    </location>
</feature>
<comment type="caution">
    <text evidence="2">The sequence shown here is derived from an EMBL/GenBank/DDBJ whole genome shotgun (WGS) entry which is preliminary data.</text>
</comment>